<name>A0A1E8F9Y9_9ALTE</name>
<protein>
    <recommendedName>
        <fullName evidence="12">Adenosylcobinamide-phosphate synthase</fullName>
    </recommendedName>
</protein>
<comment type="caution">
    <text evidence="10">The sequence shown here is derived from an EMBL/GenBank/DDBJ whole genome shotgun (WGS) entry which is preliminary data.</text>
</comment>
<reference evidence="10 11" key="1">
    <citation type="submission" date="2016-09" db="EMBL/GenBank/DDBJ databases">
        <title>Alteromonas lipolytica, a new species isolated from sea water.</title>
        <authorList>
            <person name="Wu Y.-H."/>
            <person name="Cheng H."/>
            <person name="Xu X.-W."/>
        </authorList>
    </citation>
    <scope>NUCLEOTIDE SEQUENCE [LARGE SCALE GENOMIC DNA]</scope>
    <source>
        <strain evidence="10 11">JW12</strain>
    </source>
</reference>
<feature type="transmembrane region" description="Helical" evidence="9">
    <location>
        <begin position="246"/>
        <end position="266"/>
    </location>
</feature>
<evidence type="ECO:0000256" key="2">
    <source>
        <dbReference type="ARBA" id="ARBA00004953"/>
    </source>
</evidence>
<dbReference type="OrthoDB" id="5586491at2"/>
<keyword evidence="4" id="KW-1003">Cell membrane</keyword>
<sequence length="317" mass="35611">MTQLQLPPDISLRLVIALCVILVDRVWRIPAQAHPLTLYRMLVNNMAVKVCPDTTAPVSQHYISGTLGIVVLTFPFIAVLAFMLGMAEYRWFFDSLILFCTLNFYPVRRQFKLITNALSGSKKLLAREQLSPLVARQTASLSDIGIAKAAIESYLLRFLQQFIGVIFWFVIAGPLAALTYRLLLEFRWQWHRLAPGFKHFALPAYGLSQVLIWLPYSTGLALIILATSPVKACRGLLASPSKDFTSLLLATFGSGMNIQLGGPAIYHGIKRRYHRVGSARQVRLSDLTYTLRAINRATWLTLTGLTFALIICWQLKL</sequence>
<keyword evidence="5" id="KW-0169">Cobalamin biosynthesis</keyword>
<feature type="transmembrane region" description="Helical" evidence="9">
    <location>
        <begin position="162"/>
        <end position="183"/>
    </location>
</feature>
<evidence type="ECO:0000256" key="3">
    <source>
        <dbReference type="ARBA" id="ARBA00006263"/>
    </source>
</evidence>
<dbReference type="UniPathway" id="UPA00148"/>
<keyword evidence="11" id="KW-1185">Reference proteome</keyword>
<keyword evidence="6 9" id="KW-0812">Transmembrane</keyword>
<evidence type="ECO:0000256" key="5">
    <source>
        <dbReference type="ARBA" id="ARBA00022573"/>
    </source>
</evidence>
<evidence type="ECO:0000256" key="1">
    <source>
        <dbReference type="ARBA" id="ARBA00004651"/>
    </source>
</evidence>
<evidence type="ECO:0000256" key="6">
    <source>
        <dbReference type="ARBA" id="ARBA00022692"/>
    </source>
</evidence>
<evidence type="ECO:0008006" key="12">
    <source>
        <dbReference type="Google" id="ProtNLM"/>
    </source>
</evidence>
<dbReference type="GO" id="GO:0009236">
    <property type="term" value="P:cobalamin biosynthetic process"/>
    <property type="evidence" value="ECO:0007669"/>
    <property type="project" value="UniProtKB-UniPathway"/>
</dbReference>
<dbReference type="GO" id="GO:0005886">
    <property type="term" value="C:plasma membrane"/>
    <property type="evidence" value="ECO:0007669"/>
    <property type="project" value="UniProtKB-SubCell"/>
</dbReference>
<evidence type="ECO:0000313" key="11">
    <source>
        <dbReference type="Proteomes" id="UP000176037"/>
    </source>
</evidence>
<dbReference type="InterPro" id="IPR004485">
    <property type="entry name" value="Cobalamin_biosynth_CobD/CbiB"/>
</dbReference>
<proteinExistence type="inferred from homology"/>
<comment type="subcellular location">
    <subcellularLocation>
        <location evidence="1">Cell membrane</location>
        <topology evidence="1">Multi-pass membrane protein</topology>
    </subcellularLocation>
</comment>
<dbReference type="Pfam" id="PF03186">
    <property type="entry name" value="CobD_Cbib"/>
    <property type="match status" value="1"/>
</dbReference>
<dbReference type="GO" id="GO:0048472">
    <property type="term" value="F:threonine-phosphate decarboxylase activity"/>
    <property type="evidence" value="ECO:0007669"/>
    <property type="project" value="InterPro"/>
</dbReference>
<evidence type="ECO:0000256" key="9">
    <source>
        <dbReference type="SAM" id="Phobius"/>
    </source>
</evidence>
<dbReference type="PANTHER" id="PTHR34308">
    <property type="entry name" value="COBALAMIN BIOSYNTHESIS PROTEIN CBIB"/>
    <property type="match status" value="1"/>
</dbReference>
<feature type="transmembrane region" description="Helical" evidence="9">
    <location>
        <begin position="204"/>
        <end position="226"/>
    </location>
</feature>
<comment type="pathway">
    <text evidence="2">Cofactor biosynthesis; adenosylcobalamin biosynthesis.</text>
</comment>
<feature type="transmembrane region" description="Helical" evidence="9">
    <location>
        <begin position="297"/>
        <end position="316"/>
    </location>
</feature>
<evidence type="ECO:0000256" key="7">
    <source>
        <dbReference type="ARBA" id="ARBA00022989"/>
    </source>
</evidence>
<dbReference type="EMBL" id="MJIC01000016">
    <property type="protein sequence ID" value="OFI32732.1"/>
    <property type="molecule type" value="Genomic_DNA"/>
</dbReference>
<keyword evidence="8 9" id="KW-0472">Membrane</keyword>
<dbReference type="PANTHER" id="PTHR34308:SF1">
    <property type="entry name" value="COBALAMIN BIOSYNTHESIS PROTEIN CBIB"/>
    <property type="match status" value="1"/>
</dbReference>
<dbReference type="STRING" id="1856405.BFC17_06155"/>
<dbReference type="Proteomes" id="UP000176037">
    <property type="component" value="Unassembled WGS sequence"/>
</dbReference>
<dbReference type="RefSeq" id="WP_070178260.1">
    <property type="nucleotide sequence ID" value="NZ_BMJR01000005.1"/>
</dbReference>
<organism evidence="10 11">
    <name type="scientific">Alteromonas lipolytica</name>
    <dbReference type="NCBI Taxonomy" id="1856405"/>
    <lineage>
        <taxon>Bacteria</taxon>
        <taxon>Pseudomonadati</taxon>
        <taxon>Pseudomonadota</taxon>
        <taxon>Gammaproteobacteria</taxon>
        <taxon>Alteromonadales</taxon>
        <taxon>Alteromonadaceae</taxon>
        <taxon>Alteromonas/Salinimonas group</taxon>
        <taxon>Alteromonas</taxon>
    </lineage>
</organism>
<comment type="similarity">
    <text evidence="3">Belongs to the CobD/CbiB family.</text>
</comment>
<feature type="transmembrane region" description="Helical" evidence="9">
    <location>
        <begin position="62"/>
        <end position="84"/>
    </location>
</feature>
<accession>A0A1E8F9Y9</accession>
<gene>
    <name evidence="10" type="ORF">BFC17_06155</name>
</gene>
<dbReference type="AlphaFoldDB" id="A0A1E8F9Y9"/>
<evidence type="ECO:0000256" key="4">
    <source>
        <dbReference type="ARBA" id="ARBA00022475"/>
    </source>
</evidence>
<feature type="transmembrane region" description="Helical" evidence="9">
    <location>
        <begin position="12"/>
        <end position="30"/>
    </location>
</feature>
<evidence type="ECO:0000313" key="10">
    <source>
        <dbReference type="EMBL" id="OFI32732.1"/>
    </source>
</evidence>
<evidence type="ECO:0000256" key="8">
    <source>
        <dbReference type="ARBA" id="ARBA00023136"/>
    </source>
</evidence>
<keyword evidence="7 9" id="KW-1133">Transmembrane helix</keyword>